<organism evidence="2">
    <name type="scientific">candidate division WOR-3 bacterium</name>
    <dbReference type="NCBI Taxonomy" id="2052148"/>
    <lineage>
        <taxon>Bacteria</taxon>
        <taxon>Bacteria division WOR-3</taxon>
    </lineage>
</organism>
<protein>
    <submittedName>
        <fullName evidence="2">M48 family peptidase</fullName>
    </submittedName>
</protein>
<dbReference type="EMBL" id="DSUT01000117">
    <property type="protein sequence ID" value="HGK28428.1"/>
    <property type="molecule type" value="Genomic_DNA"/>
</dbReference>
<dbReference type="Pfam" id="PF01863">
    <property type="entry name" value="YgjP-like"/>
    <property type="match status" value="1"/>
</dbReference>
<evidence type="ECO:0000259" key="1">
    <source>
        <dbReference type="Pfam" id="PF01863"/>
    </source>
</evidence>
<dbReference type="Gene3D" id="3.30.2010.10">
    <property type="entry name" value="Metalloproteases ('zincins'), catalytic domain"/>
    <property type="match status" value="1"/>
</dbReference>
<sequence>MSIVRLDGLELELLRSRRRKTVGISVERDGALVVAAPEWLPIEAVKRVVSSRSLWIYSKLAEKERLRAPESRKEYVSGEGFWYLGRRYRLRLVGNDGGPVLQKSGTHFLMRRRCAAQGFELFKNWYKEQLLPLVEAAIAKYAPRAGVSPTGAAVRELHNRWGSCSRTGVLYFNWRAAQLPARTIEYIVAHELVHLLEPLHTVAFWRAVERIMPDYLERKRWLDEQGGRQ</sequence>
<feature type="domain" description="YgjP-like metallopeptidase" evidence="1">
    <location>
        <begin position="20"/>
        <end position="224"/>
    </location>
</feature>
<dbReference type="PANTHER" id="PTHR30399">
    <property type="entry name" value="UNCHARACTERIZED PROTEIN YGJP"/>
    <property type="match status" value="1"/>
</dbReference>
<evidence type="ECO:0000313" key="2">
    <source>
        <dbReference type="EMBL" id="HGK28428.1"/>
    </source>
</evidence>
<name>A0A7C4CDT1_UNCW3</name>
<dbReference type="AlphaFoldDB" id="A0A7C4CDT1"/>
<comment type="caution">
    <text evidence="2">The sequence shown here is derived from an EMBL/GenBank/DDBJ whole genome shotgun (WGS) entry which is preliminary data.</text>
</comment>
<dbReference type="CDD" id="cd07344">
    <property type="entry name" value="M48_yhfN_like"/>
    <property type="match status" value="1"/>
</dbReference>
<gene>
    <name evidence="2" type="ORF">ENS41_05680</name>
</gene>
<dbReference type="InterPro" id="IPR002725">
    <property type="entry name" value="YgjP-like_metallopeptidase"/>
</dbReference>
<reference evidence="2" key="1">
    <citation type="journal article" date="2020" name="mSystems">
        <title>Genome- and Community-Level Interaction Insights into Carbon Utilization and Element Cycling Functions of Hydrothermarchaeota in Hydrothermal Sediment.</title>
        <authorList>
            <person name="Zhou Z."/>
            <person name="Liu Y."/>
            <person name="Xu W."/>
            <person name="Pan J."/>
            <person name="Luo Z.H."/>
            <person name="Li M."/>
        </authorList>
    </citation>
    <scope>NUCLEOTIDE SEQUENCE [LARGE SCALE GENOMIC DNA]</scope>
    <source>
        <strain evidence="2">SpSt-488</strain>
    </source>
</reference>
<proteinExistence type="predicted"/>
<dbReference type="InterPro" id="IPR053136">
    <property type="entry name" value="UTP_pyrophosphatase-like"/>
</dbReference>
<dbReference type="PANTHER" id="PTHR30399:SF1">
    <property type="entry name" value="UTP PYROPHOSPHATASE"/>
    <property type="match status" value="1"/>
</dbReference>
<accession>A0A7C4CDT1</accession>